<dbReference type="AlphaFoldDB" id="A0A3L8PZZ7"/>
<dbReference type="Proteomes" id="UP000281474">
    <property type="component" value="Unassembled WGS sequence"/>
</dbReference>
<keyword evidence="3" id="KW-1185">Reference proteome</keyword>
<sequence>MRFRFLFFLVLMSSSSLVQALPLLFEPTDINVTNFNVVEIINSLSNSILECELIDYRLEHCMQKKVLGLIDPNLSAVPEIHNSTGLVYVTQKNSSDIYGFKINQDGHIAANTTAIKAEGLYLLSPYNSILEFRRYPYSSPRFPNMQQYYFSLVSKNNSGQFGRFVLIDLDNSSVKLKVRFISDDYFPAFVFLPDASHQQQIIAAAGQAGGSSTKDSLRYPLLGALIHDESGLINRNYIGGSRDRVQAVLQSNVASIDKIDGRYWITYKTKKKFTRIDDFPTGKAVAEDSYQAPDNANAILKKLPFTQDHKLINLDAAVFSDDNKIGLCSGFDDFICNDAFRYLDVLLLSNDSSPKPLTTLNSNSLGDHGSIIFRNVNYSPLNTSEVTNNIVIPEVLKDAFSGTCFGKSDFSAMESSDGSGNDTCTLDYDFRNLKNTPPINESFDVGFTVLGPFGEVSTRFHFNINLKTSIPHLRFRKDGKYLSQLNLNAGDSGHLDVTYVGDHGYIVLNMKFLNGGDNSSLLRSYFADTGCLADDSVTLASGDSCTLSYHIPANANNATYSLTLNNPDKVPASDSVMMLEVSSKGSVIAHSPYGNQNINNLTSIHDVDLQAGSQTLLRFTNVGATVAHHFTANFIQPKTHIPLVTSGSCTTQPDLDALGGFCDLTLMLDKSATINGRFQLQISADDIDGYSLPVTIGAFPHDQGLSVVDSHSNNLGEIELTQNSYGYLKITNYTGHQIDNFTITLPQIEGEGSSPIFYADDSNENPANCLSTSSGKQIDNISLKPLASCVIYYKVQSSPYIPEQTNSIKFSYTDNDFGVQKEEQQLIHFTGQSALQLTEPTSNNPIDAVTIDASKPKTTLIFKNTLGYQIKNLNVTASEEKYTSIISNNTCHNRTLDPEEFCTVDLLLNDDNPLIGSSSLKLNSDNLLASTVPLQVQHAQTDTVEIDNRGGYAMYVDYTGFYPNTSGHDSHCKTSSPCYSGASTGSFTNPFNGKIIGVSGRNIRMNMILGTSVVLPSCDGGKVICTGTTLNPSCQYVGDGTDDKLSSQNLCLKYNATK</sequence>
<dbReference type="EMBL" id="QZEI01000021">
    <property type="protein sequence ID" value="RLV60103.1"/>
    <property type="molecule type" value="Genomic_DNA"/>
</dbReference>
<keyword evidence="1" id="KW-0732">Signal</keyword>
<dbReference type="RefSeq" id="WP_121838635.1">
    <property type="nucleotide sequence ID" value="NZ_ML014770.1"/>
</dbReference>
<feature type="signal peptide" evidence="1">
    <location>
        <begin position="1"/>
        <end position="20"/>
    </location>
</feature>
<evidence type="ECO:0000256" key="1">
    <source>
        <dbReference type="SAM" id="SignalP"/>
    </source>
</evidence>
<accession>A0A3L8PZZ7</accession>
<proteinExistence type="predicted"/>
<evidence type="ECO:0000313" key="2">
    <source>
        <dbReference type="EMBL" id="RLV60103.1"/>
    </source>
</evidence>
<reference evidence="2 3" key="1">
    <citation type="submission" date="2018-09" db="EMBL/GenBank/DDBJ databases">
        <title>Phylogeny of the Shewanellaceae, and recommendation for two new genera, Pseudoshewanella and Parashewanella.</title>
        <authorList>
            <person name="Wang G."/>
        </authorList>
    </citation>
    <scope>NUCLEOTIDE SEQUENCE [LARGE SCALE GENOMIC DNA]</scope>
    <source>
        <strain evidence="2 3">C51</strain>
    </source>
</reference>
<feature type="chain" id="PRO_5017926267" description="IgGFc-binding protein N-terminal domain-containing protein" evidence="1">
    <location>
        <begin position="21"/>
        <end position="1058"/>
    </location>
</feature>
<comment type="caution">
    <text evidence="2">The sequence shown here is derived from an EMBL/GenBank/DDBJ whole genome shotgun (WGS) entry which is preliminary data.</text>
</comment>
<gene>
    <name evidence="2" type="ORF">D5018_08780</name>
</gene>
<organism evidence="2 3">
    <name type="scientific">Parashewanella curva</name>
    <dbReference type="NCBI Taxonomy" id="2338552"/>
    <lineage>
        <taxon>Bacteria</taxon>
        <taxon>Pseudomonadati</taxon>
        <taxon>Pseudomonadota</taxon>
        <taxon>Gammaproteobacteria</taxon>
        <taxon>Alteromonadales</taxon>
        <taxon>Shewanellaceae</taxon>
        <taxon>Parashewanella</taxon>
    </lineage>
</organism>
<evidence type="ECO:0008006" key="4">
    <source>
        <dbReference type="Google" id="ProtNLM"/>
    </source>
</evidence>
<protein>
    <recommendedName>
        <fullName evidence="4">IgGFc-binding protein N-terminal domain-containing protein</fullName>
    </recommendedName>
</protein>
<name>A0A3L8PZZ7_9GAMM</name>
<evidence type="ECO:0000313" key="3">
    <source>
        <dbReference type="Proteomes" id="UP000281474"/>
    </source>
</evidence>